<dbReference type="EnsemblMetazoa" id="G15398.6">
    <property type="protein sequence ID" value="G15398.6:cds"/>
    <property type="gene ID" value="G15398"/>
</dbReference>
<evidence type="ECO:0000256" key="1">
    <source>
        <dbReference type="ARBA" id="ARBA00009238"/>
    </source>
</evidence>
<dbReference type="Pfam" id="PF00630">
    <property type="entry name" value="Filamin"/>
    <property type="match status" value="5"/>
</dbReference>
<dbReference type="Proteomes" id="UP000005408">
    <property type="component" value="Unassembled WGS sequence"/>
</dbReference>
<dbReference type="InterPro" id="IPR013783">
    <property type="entry name" value="Ig-like_fold"/>
</dbReference>
<keyword evidence="6" id="KW-1185">Reference proteome</keyword>
<dbReference type="FunFam" id="2.60.40.10:FF:001145">
    <property type="entry name" value="Jitterbug, isoform I"/>
    <property type="match status" value="1"/>
</dbReference>
<dbReference type="GO" id="GO:0051015">
    <property type="term" value="F:actin filament binding"/>
    <property type="evidence" value="ECO:0007669"/>
    <property type="project" value="InterPro"/>
</dbReference>
<name>A0A8W8IRX2_MAGGI</name>
<evidence type="ECO:0000256" key="3">
    <source>
        <dbReference type="PROSITE-ProRule" id="PRU00087"/>
    </source>
</evidence>
<dbReference type="AlphaFoldDB" id="A0A8W8IRX2"/>
<dbReference type="PROSITE" id="PS50194">
    <property type="entry name" value="FILAMIN_REPEAT"/>
    <property type="match status" value="5"/>
</dbReference>
<feature type="compositionally biased region" description="Basic and acidic residues" evidence="4">
    <location>
        <begin position="120"/>
        <end position="138"/>
    </location>
</feature>
<feature type="compositionally biased region" description="Polar residues" evidence="4">
    <location>
        <begin position="49"/>
        <end position="59"/>
    </location>
</feature>
<keyword evidence="2" id="KW-0677">Repeat</keyword>
<protein>
    <recommendedName>
        <fullName evidence="7">Filamin-B</fullName>
    </recommendedName>
</protein>
<dbReference type="InterPro" id="IPR001298">
    <property type="entry name" value="Filamin/ABP280_rpt"/>
</dbReference>
<reference evidence="5" key="1">
    <citation type="submission" date="2022-08" db="UniProtKB">
        <authorList>
            <consortium name="EnsemblMetazoa"/>
        </authorList>
    </citation>
    <scope>IDENTIFICATION</scope>
    <source>
        <strain evidence="5">05x7-T-G4-1.051#20</strain>
    </source>
</reference>
<feature type="compositionally biased region" description="Polar residues" evidence="4">
    <location>
        <begin position="178"/>
        <end position="187"/>
    </location>
</feature>
<dbReference type="SMART" id="SM00557">
    <property type="entry name" value="IG_FLMN"/>
    <property type="match status" value="5"/>
</dbReference>
<feature type="compositionally biased region" description="Basic and acidic residues" evidence="4">
    <location>
        <begin position="92"/>
        <end position="105"/>
    </location>
</feature>
<comment type="similarity">
    <text evidence="1">Belongs to the filamin family.</text>
</comment>
<accession>A0A8W8IRX2</accession>
<feature type="region of interest" description="Disordered" evidence="4">
    <location>
        <begin position="30"/>
        <end position="145"/>
    </location>
</feature>
<dbReference type="Gene3D" id="2.60.40.10">
    <property type="entry name" value="Immunoglobulins"/>
    <property type="match status" value="5"/>
</dbReference>
<feature type="repeat" description="Filamin" evidence="3">
    <location>
        <begin position="539"/>
        <end position="637"/>
    </location>
</feature>
<dbReference type="PANTHER" id="PTHR38537">
    <property type="entry name" value="JITTERBUG, ISOFORM N"/>
    <property type="match status" value="1"/>
</dbReference>
<evidence type="ECO:0000256" key="4">
    <source>
        <dbReference type="SAM" id="MobiDB-lite"/>
    </source>
</evidence>
<evidence type="ECO:0008006" key="7">
    <source>
        <dbReference type="Google" id="ProtNLM"/>
    </source>
</evidence>
<feature type="repeat" description="Filamin" evidence="3">
    <location>
        <begin position="358"/>
        <end position="439"/>
    </location>
</feature>
<evidence type="ECO:0000313" key="6">
    <source>
        <dbReference type="Proteomes" id="UP000005408"/>
    </source>
</evidence>
<feature type="repeat" description="Filamin" evidence="3">
    <location>
        <begin position="732"/>
        <end position="828"/>
    </location>
</feature>
<sequence>MEVESEDKEVVEISVDSVLGELQSVLKGKITESDCSSDSDEEEDPIKNGLSTEDAQEQCNKTDEEKIVENSSGSPVSPSSYVERPIFFKSSIKKDPGSKLHDQLVKELGSVLKKRSQQNGDHDPVKEEEKKVKNDSNNKKPGPLKANSVFANKALLAHLENHLQKSLHKTTVAGKPRSSVNDSSFENKPNDLPDIMESSISGAAQFGVKLRPTQKRAQKAENPVISAGISSTSSPQLHQESSQSDILLQAKASLTGTKVQQPSKSLTVKTDKNTIVPTVYSYREKSVTINNTTKPPSEELLKIHDNKVSKHTSVKTDDNVFHVSTLKKEGRHLTQINISGAVSCPVIHTIDEGGMPSASGPGLYKGLEDKETVFYVEMGKRSGGLDIKVEGPNSIAKTTVERAGDKSVVQYIPVEVGIFNISIMWNGQHIPGSPFHPKVIDPRKVRISGGWAQYMDGNERVGLVVGEEKRLVFDVSQAGPGTLKAEVVGPGSSLPVSLSDNYGQMVVGFIPREEGNHYIHLYWSDVALPNSPFLGYAVPTFSDANKVILTGRGLKEAIVREEAEFIIDGSQAGPEYHQNRAPEVSLTGVRAEINVKVVSLGGGKHRCTYIPVVPGAYLLNITWNGRQLRGSPYKVNVIGTFYPQKVSVSGEGLRGGILGRPMDVAIDTRRAGPGELTAFCMGPSKASYCELKDNHDGTFVLKVKAQEPGRHVLQIKYGGEHVNGSPFQLKVGAQPDASKVRVTGPGVEHGILATYQSRFIVETRGAGAGQLTVRIRGPKGGFQVEMYRDSQRDRTILCRYDPTETGLYVVSVRWSGVDVPGSPFQINIVDTQQELEQVLHDASFAQSSVTHRSFSQWREDI</sequence>
<dbReference type="GO" id="GO:0030036">
    <property type="term" value="P:actin cytoskeleton organization"/>
    <property type="evidence" value="ECO:0007669"/>
    <property type="project" value="InterPro"/>
</dbReference>
<feature type="repeat" description="Filamin" evidence="3">
    <location>
        <begin position="437"/>
        <end position="537"/>
    </location>
</feature>
<proteinExistence type="inferred from homology"/>
<evidence type="ECO:0000256" key="2">
    <source>
        <dbReference type="ARBA" id="ARBA00022737"/>
    </source>
</evidence>
<dbReference type="SUPFAM" id="SSF81296">
    <property type="entry name" value="E set domains"/>
    <property type="match status" value="5"/>
</dbReference>
<feature type="repeat" description="Filamin" evidence="3">
    <location>
        <begin position="638"/>
        <end position="731"/>
    </location>
</feature>
<dbReference type="InterPro" id="IPR014756">
    <property type="entry name" value="Ig_E-set"/>
</dbReference>
<evidence type="ECO:0000313" key="5">
    <source>
        <dbReference type="EnsemblMetazoa" id="G15398.6:cds"/>
    </source>
</evidence>
<dbReference type="InterPro" id="IPR017868">
    <property type="entry name" value="Filamin/ABP280_repeat-like"/>
</dbReference>
<dbReference type="PANTHER" id="PTHR38537:SF16">
    <property type="entry name" value="CALPONIN-HOMOLOGY (CH) DOMAIN-CONTAINING PROTEIN"/>
    <property type="match status" value="1"/>
</dbReference>
<organism evidence="5 6">
    <name type="scientific">Magallana gigas</name>
    <name type="common">Pacific oyster</name>
    <name type="synonym">Crassostrea gigas</name>
    <dbReference type="NCBI Taxonomy" id="29159"/>
    <lineage>
        <taxon>Eukaryota</taxon>
        <taxon>Metazoa</taxon>
        <taxon>Spiralia</taxon>
        <taxon>Lophotrochozoa</taxon>
        <taxon>Mollusca</taxon>
        <taxon>Bivalvia</taxon>
        <taxon>Autobranchia</taxon>
        <taxon>Pteriomorphia</taxon>
        <taxon>Ostreida</taxon>
        <taxon>Ostreoidea</taxon>
        <taxon>Ostreidae</taxon>
        <taxon>Magallana</taxon>
    </lineage>
</organism>
<feature type="region of interest" description="Disordered" evidence="4">
    <location>
        <begin position="168"/>
        <end position="189"/>
    </location>
</feature>
<feature type="compositionally biased region" description="Low complexity" evidence="4">
    <location>
        <begin position="71"/>
        <end position="80"/>
    </location>
</feature>
<dbReference type="InterPro" id="IPR044801">
    <property type="entry name" value="Filamin"/>
</dbReference>
<feature type="compositionally biased region" description="Acidic residues" evidence="4">
    <location>
        <begin position="35"/>
        <end position="44"/>
    </location>
</feature>